<gene>
    <name evidence="1" type="ORF">MM415A01615_0009</name>
</gene>
<organism evidence="1">
    <name type="scientific">viral metagenome</name>
    <dbReference type="NCBI Taxonomy" id="1070528"/>
    <lineage>
        <taxon>unclassified sequences</taxon>
        <taxon>metagenomes</taxon>
        <taxon>organismal metagenomes</taxon>
    </lineage>
</organism>
<dbReference type="EMBL" id="MT142197">
    <property type="protein sequence ID" value="QJA75982.1"/>
    <property type="molecule type" value="Genomic_DNA"/>
</dbReference>
<evidence type="ECO:0000313" key="1">
    <source>
        <dbReference type="EMBL" id="QJA75982.1"/>
    </source>
</evidence>
<reference evidence="1" key="1">
    <citation type="submission" date="2020-03" db="EMBL/GenBank/DDBJ databases">
        <title>The deep terrestrial virosphere.</title>
        <authorList>
            <person name="Holmfeldt K."/>
            <person name="Nilsson E."/>
            <person name="Simone D."/>
            <person name="Lopez-Fernandez M."/>
            <person name="Wu X."/>
            <person name="de Brujin I."/>
            <person name="Lundin D."/>
            <person name="Andersson A."/>
            <person name="Bertilsson S."/>
            <person name="Dopson M."/>
        </authorList>
    </citation>
    <scope>NUCLEOTIDE SEQUENCE</scope>
    <source>
        <strain evidence="1">MM415A01615</strain>
    </source>
</reference>
<accession>A0A6M3K3R8</accession>
<dbReference type="AlphaFoldDB" id="A0A6M3K3R8"/>
<sequence length="61" mass="7306">MEDKLTPKMIKKAVKLLEKHKVKKPYYLEIDNFEECLDFLSVKHVPRCLKLQGYMRVKPTI</sequence>
<proteinExistence type="predicted"/>
<protein>
    <submittedName>
        <fullName evidence="1">Uncharacterized protein</fullName>
    </submittedName>
</protein>
<name>A0A6M3K3R8_9ZZZZ</name>